<evidence type="ECO:0000256" key="1">
    <source>
        <dbReference type="SAM" id="MobiDB-lite"/>
    </source>
</evidence>
<proteinExistence type="predicted"/>
<protein>
    <submittedName>
        <fullName evidence="4">ANIS5_cation-bd domain-containing protein</fullName>
    </submittedName>
</protein>
<sequence length="178" mass="20651">MEVSWQAQQDYHKIVYNQDLTIAQQKKEVMLWAKKYNLAREVVSFFGKIEERMNEINQNLAKLVGELPKALKTLTNIMKNEKQTVPNMKRAMDKLKLDHPQAFHVLMAGVMEIMRKHGPHGPYPHGGSLPLDGPNAGNRKRKNSQEKSRSRRYDRGHYGGWPNIMPEETPFPFGQELR</sequence>
<feature type="compositionally biased region" description="Basic and acidic residues" evidence="1">
    <location>
        <begin position="143"/>
        <end position="157"/>
    </location>
</feature>
<dbReference type="Proteomes" id="UP000025227">
    <property type="component" value="Unplaced"/>
</dbReference>
<reference evidence="4" key="1">
    <citation type="submission" date="2020-12" db="UniProtKB">
        <authorList>
            <consortium name="WormBaseParasite"/>
        </authorList>
    </citation>
    <scope>IDENTIFICATION</scope>
    <source>
        <strain evidence="4">MHco3</strain>
    </source>
</reference>
<evidence type="ECO:0000313" key="4">
    <source>
        <dbReference type="WBParaSite" id="HCON_00098610-00001"/>
    </source>
</evidence>
<dbReference type="Pfam" id="PF02520">
    <property type="entry name" value="ANIS5_cation-bd"/>
    <property type="match status" value="1"/>
</dbReference>
<evidence type="ECO:0000259" key="2">
    <source>
        <dbReference type="Pfam" id="PF02520"/>
    </source>
</evidence>
<evidence type="ECO:0000313" key="3">
    <source>
        <dbReference type="Proteomes" id="UP000025227"/>
    </source>
</evidence>
<organism evidence="3 4">
    <name type="scientific">Haemonchus contortus</name>
    <name type="common">Barber pole worm</name>
    <dbReference type="NCBI Taxonomy" id="6289"/>
    <lineage>
        <taxon>Eukaryota</taxon>
        <taxon>Metazoa</taxon>
        <taxon>Ecdysozoa</taxon>
        <taxon>Nematoda</taxon>
        <taxon>Chromadorea</taxon>
        <taxon>Rhabditida</taxon>
        <taxon>Rhabditina</taxon>
        <taxon>Rhabditomorpha</taxon>
        <taxon>Strongyloidea</taxon>
        <taxon>Trichostrongylidae</taxon>
        <taxon>Haemonchus</taxon>
    </lineage>
</organism>
<dbReference type="WBParaSite" id="HCON_00098610-00001">
    <property type="protein sequence ID" value="HCON_00098610-00001"/>
    <property type="gene ID" value="HCON_00098610"/>
</dbReference>
<dbReference type="InterPro" id="IPR003677">
    <property type="entry name" value="ANIS5_cation-bd"/>
</dbReference>
<dbReference type="PANTHER" id="PTHR21593">
    <property type="entry name" value="PRION-LIKE- Q/N-RICH -DOMAIN-BEARING PROTEIN PROTEIN"/>
    <property type="match status" value="1"/>
</dbReference>
<accession>A0A7I4YHP5</accession>
<dbReference type="AlphaFoldDB" id="A0A7I4YHP5"/>
<dbReference type="PANTHER" id="PTHR21593:SF36">
    <property type="entry name" value="DUF148 DOMAIN-CONTAINING PROTEIN-RELATED"/>
    <property type="match status" value="1"/>
</dbReference>
<keyword evidence="3" id="KW-1185">Reference proteome</keyword>
<dbReference type="InterPro" id="IPR052823">
    <property type="entry name" value="SXP/RAL-2_related"/>
</dbReference>
<feature type="region of interest" description="Disordered" evidence="1">
    <location>
        <begin position="117"/>
        <end position="178"/>
    </location>
</feature>
<feature type="domain" description="SXP/RAL-2 family protein Ani s 5-like cation-binding" evidence="2">
    <location>
        <begin position="7"/>
        <end position="107"/>
    </location>
</feature>
<name>A0A7I4YHP5_HAECO</name>